<evidence type="ECO:0000313" key="8">
    <source>
        <dbReference type="EMBL" id="PKU26352.1"/>
    </source>
</evidence>
<gene>
    <name evidence="8" type="ORF">CWS72_00420</name>
</gene>
<evidence type="ECO:0000313" key="9">
    <source>
        <dbReference type="Proteomes" id="UP000233293"/>
    </source>
</evidence>
<accession>A0A2N3Q134</accession>
<keyword evidence="9" id="KW-1185">Reference proteome</keyword>
<dbReference type="InterPro" id="IPR050153">
    <property type="entry name" value="Metal_Ion_Import_ABC"/>
</dbReference>
<evidence type="ECO:0000256" key="5">
    <source>
        <dbReference type="ARBA" id="ARBA00022906"/>
    </source>
</evidence>
<reference evidence="9" key="1">
    <citation type="submission" date="2017-12" db="EMBL/GenBank/DDBJ databases">
        <title>Draft genome sequence of Telmatospirillum siberiense 26-4b1T, an acidotolerant peatland alphaproteobacterium potentially involved in sulfur cycling.</title>
        <authorList>
            <person name="Hausmann B."/>
            <person name="Pjevac P."/>
            <person name="Schreck K."/>
            <person name="Herbold C.W."/>
            <person name="Daims H."/>
            <person name="Wagner M."/>
            <person name="Pester M."/>
            <person name="Loy A."/>
        </authorList>
    </citation>
    <scope>NUCLEOTIDE SEQUENCE [LARGE SCALE GENOMIC DNA]</scope>
    <source>
        <strain evidence="9">26-4b1</strain>
    </source>
</reference>
<sequence length="246" mass="26768">MNAIRLTDVTLGYDRHPAVHHIDGHFEDGSMTAVIGPNGAGKSTLLKGIMGLLPPLTGAITLDGATCGDIAYLPQQADIDREFPLSVLDVVLLGAWKWTGPFGGATRAMRQQAEEALRAVGLEGFGKRQIAALSAGQRQRMLFARLLLQDCRVILLDEPFTAIDARTTADLLALVNHWHEERRTIIAVLHDFVQVRRNFPQTLLLARETIGWGATAEVLTAENLLAAQNMCEAGDDRAPPCRRSAS</sequence>
<dbReference type="AlphaFoldDB" id="A0A2N3Q134"/>
<evidence type="ECO:0000256" key="1">
    <source>
        <dbReference type="ARBA" id="ARBA00005417"/>
    </source>
</evidence>
<dbReference type="CDD" id="cd03235">
    <property type="entry name" value="ABC_Metallic_Cations"/>
    <property type="match status" value="1"/>
</dbReference>
<dbReference type="RefSeq" id="WP_101248582.1">
    <property type="nucleotide sequence ID" value="NZ_PIUM01000001.1"/>
</dbReference>
<dbReference type="EMBL" id="PIUM01000001">
    <property type="protein sequence ID" value="PKU26352.1"/>
    <property type="molecule type" value="Genomic_DNA"/>
</dbReference>
<dbReference type="SUPFAM" id="SSF52540">
    <property type="entry name" value="P-loop containing nucleoside triphosphate hydrolases"/>
    <property type="match status" value="1"/>
</dbReference>
<keyword evidence="5" id="KW-0862">Zinc</keyword>
<dbReference type="InterPro" id="IPR027417">
    <property type="entry name" value="P-loop_NTPase"/>
</dbReference>
<dbReference type="InterPro" id="IPR017871">
    <property type="entry name" value="ABC_transporter-like_CS"/>
</dbReference>
<evidence type="ECO:0000256" key="2">
    <source>
        <dbReference type="ARBA" id="ARBA00022448"/>
    </source>
</evidence>
<evidence type="ECO:0000259" key="7">
    <source>
        <dbReference type="PROSITE" id="PS50893"/>
    </source>
</evidence>
<dbReference type="GO" id="GO:0016887">
    <property type="term" value="F:ATP hydrolysis activity"/>
    <property type="evidence" value="ECO:0007669"/>
    <property type="project" value="InterPro"/>
</dbReference>
<dbReference type="InterPro" id="IPR003593">
    <property type="entry name" value="AAA+_ATPase"/>
</dbReference>
<dbReference type="InterPro" id="IPR003439">
    <property type="entry name" value="ABC_transporter-like_ATP-bd"/>
</dbReference>
<dbReference type="Gene3D" id="3.40.50.300">
    <property type="entry name" value="P-loop containing nucleotide triphosphate hydrolases"/>
    <property type="match status" value="1"/>
</dbReference>
<dbReference type="GO" id="GO:0005524">
    <property type="term" value="F:ATP binding"/>
    <property type="evidence" value="ECO:0007669"/>
    <property type="project" value="UniProtKB-KW"/>
</dbReference>
<protein>
    <submittedName>
        <fullName evidence="8">ABC transporter</fullName>
    </submittedName>
</protein>
<dbReference type="GO" id="GO:0006829">
    <property type="term" value="P:zinc ion transport"/>
    <property type="evidence" value="ECO:0007669"/>
    <property type="project" value="UniProtKB-KW"/>
</dbReference>
<name>A0A2N3Q134_9PROT</name>
<dbReference type="Proteomes" id="UP000233293">
    <property type="component" value="Unassembled WGS sequence"/>
</dbReference>
<dbReference type="SMART" id="SM00382">
    <property type="entry name" value="AAA"/>
    <property type="match status" value="1"/>
</dbReference>
<comment type="similarity">
    <text evidence="1">Belongs to the ABC transporter superfamily.</text>
</comment>
<dbReference type="Pfam" id="PF00005">
    <property type="entry name" value="ABC_tran"/>
    <property type="match status" value="1"/>
</dbReference>
<keyword evidence="5" id="KW-0864">Zinc transport</keyword>
<organism evidence="8 9">
    <name type="scientific">Telmatospirillum siberiense</name>
    <dbReference type="NCBI Taxonomy" id="382514"/>
    <lineage>
        <taxon>Bacteria</taxon>
        <taxon>Pseudomonadati</taxon>
        <taxon>Pseudomonadota</taxon>
        <taxon>Alphaproteobacteria</taxon>
        <taxon>Rhodospirillales</taxon>
        <taxon>Rhodospirillaceae</taxon>
        <taxon>Telmatospirillum</taxon>
    </lineage>
</organism>
<dbReference type="OrthoDB" id="9806726at2"/>
<evidence type="ECO:0000256" key="6">
    <source>
        <dbReference type="ARBA" id="ARBA00023065"/>
    </source>
</evidence>
<dbReference type="PANTHER" id="PTHR42734:SF5">
    <property type="entry name" value="IRON TRANSPORT SYSTEM ATP-BINDING PROTEIN HI_0361-RELATED"/>
    <property type="match status" value="1"/>
</dbReference>
<comment type="caution">
    <text evidence="8">The sequence shown here is derived from an EMBL/GenBank/DDBJ whole genome shotgun (WGS) entry which is preliminary data.</text>
</comment>
<feature type="domain" description="ABC transporter" evidence="7">
    <location>
        <begin position="4"/>
        <end position="232"/>
    </location>
</feature>
<keyword evidence="2" id="KW-0813">Transport</keyword>
<dbReference type="PANTHER" id="PTHR42734">
    <property type="entry name" value="METAL TRANSPORT SYSTEM ATP-BINDING PROTEIN TM_0124-RELATED"/>
    <property type="match status" value="1"/>
</dbReference>
<proteinExistence type="inferred from homology"/>
<evidence type="ECO:0000256" key="4">
    <source>
        <dbReference type="ARBA" id="ARBA00022840"/>
    </source>
</evidence>
<keyword evidence="3" id="KW-0547">Nucleotide-binding</keyword>
<dbReference type="PROSITE" id="PS00211">
    <property type="entry name" value="ABC_TRANSPORTER_1"/>
    <property type="match status" value="1"/>
</dbReference>
<keyword evidence="4" id="KW-0067">ATP-binding</keyword>
<evidence type="ECO:0000256" key="3">
    <source>
        <dbReference type="ARBA" id="ARBA00022741"/>
    </source>
</evidence>
<keyword evidence="6" id="KW-0406">Ion transport</keyword>
<dbReference type="PROSITE" id="PS50893">
    <property type="entry name" value="ABC_TRANSPORTER_2"/>
    <property type="match status" value="1"/>
</dbReference>